<dbReference type="InterPro" id="IPR054484">
    <property type="entry name" value="ComC_SSD"/>
</dbReference>
<dbReference type="PANTHER" id="PTHR24032">
    <property type="entry name" value="EGF-LIKE DOMAIN-CONTAINING PROTEIN-RELATED-RELATED"/>
    <property type="match status" value="1"/>
</dbReference>
<organism evidence="4 5">
    <name type="scientific">Heterostelium pallidum (strain ATCC 26659 / Pp 5 / PN500)</name>
    <name type="common">Cellular slime mold</name>
    <name type="synonym">Polysphondylium pallidum</name>
    <dbReference type="NCBI Taxonomy" id="670386"/>
    <lineage>
        <taxon>Eukaryota</taxon>
        <taxon>Amoebozoa</taxon>
        <taxon>Evosea</taxon>
        <taxon>Eumycetozoa</taxon>
        <taxon>Dictyostelia</taxon>
        <taxon>Acytosteliales</taxon>
        <taxon>Acytosteliaceae</taxon>
        <taxon>Heterostelium</taxon>
    </lineage>
</organism>
<dbReference type="Proteomes" id="UP000001396">
    <property type="component" value="Unassembled WGS sequence"/>
</dbReference>
<evidence type="ECO:0000313" key="4">
    <source>
        <dbReference type="EMBL" id="EFA79222.1"/>
    </source>
</evidence>
<keyword evidence="1" id="KW-0472">Membrane</keyword>
<evidence type="ECO:0000259" key="3">
    <source>
        <dbReference type="PROSITE" id="PS01186"/>
    </source>
</evidence>
<dbReference type="InParanoid" id="D3BHP5"/>
<proteinExistence type="predicted"/>
<dbReference type="InterPro" id="IPR000742">
    <property type="entry name" value="EGF"/>
</dbReference>
<dbReference type="PROSITE" id="PS00022">
    <property type="entry name" value="EGF_1"/>
    <property type="match status" value="1"/>
</dbReference>
<evidence type="ECO:0000259" key="2">
    <source>
        <dbReference type="PROSITE" id="PS00022"/>
    </source>
</evidence>
<sequence length="945" mass="106852">MSCNKYILSSIRWISMQYQLGWPLNETECSRISSTLTCVSNGNEESISQISMTDYIHTPIPQGKPISIPYLSFPNLIEIILRTSNPVADPSVNFFEKLNSYDNANMRLLYVYDLNDPIVLPPNFGTFFPNLNMIIMSRCKFGSNIPQTIFNKNIIYFSQIDSSFISGNFQTLFDPKQKFNSLNQLILVYSDYNPMPITLFNLTKETVPNIFTLSLRVSQPVEIVIDLPNLTLLRVLSTPLSYQKDKSNLTIINSPEIQLMYIENTIIEPNDFSIFTKIETLTLHKTNFISNIKNVSFYEEFDVPSKRFPPLEWFDLNSKSSISIENTGIEGTIIDYPRMGLFPDPFYLNDIREPTIETTKFVFSPKNPNPVNMTIIGKNLGWDPIDNVTLVIPNSNFIFNNQNQSTGTFSFTTYSKILTFSWFFDVTEINTAYGGINGREFRVDIVGTFNVSMNYTVSVNGIEYNSLACSLHNFPTTRYPLLNLTNEIQSLTAILQIQDLPVVSATSKLYEDGGDLWLFGYFQKNITQVVVTVNGLNCTIINVNDTSILCNISGILKVGFADLVVITNNRMFSSKSILIIYAHQSPIFCDDICKANGKCVNNICVCNTGYGGINCQSELYPVVVLQPNSTSPNINVVSDNSQFQFNIVAIEELDELRMTRRSYQVNQAKWTYSTSLSNDIVTYNYILNDSNSQCYLEVNIDSFKTTEDISFGGRVITYPANSLKLSITISGRLFTSNLNTLRVLLQTEMKYDQLEDKCKSDIQENQQFDQLHNLQYLTITKDGVTYFGRFLDYVLSDNRPAYSLNEIISNSTTNSTQSVIIGINMPQSQTTIIDPDFSVLVDRSSEPTDCKESTSSSMKLVAIIVPVVVIVVAAVTGATIYTVKNRKFRKQNVKVEKKLSKLKNHDCDPESTDYSKLTMSTSCRTADVYDYMIKTCYKASKSTTT</sequence>
<dbReference type="CDD" id="cd00054">
    <property type="entry name" value="EGF_CA"/>
    <property type="match status" value="1"/>
</dbReference>
<feature type="transmembrane region" description="Helical" evidence="1">
    <location>
        <begin position="860"/>
        <end position="883"/>
    </location>
</feature>
<dbReference type="EMBL" id="ADBJ01000036">
    <property type="protein sequence ID" value="EFA79222.1"/>
    <property type="molecule type" value="Genomic_DNA"/>
</dbReference>
<dbReference type="GeneID" id="31363529"/>
<comment type="caution">
    <text evidence="4">The sequence shown here is derived from an EMBL/GenBank/DDBJ whole genome shotgun (WGS) entry which is preliminary data.</text>
</comment>
<feature type="domain" description="EGF-like" evidence="2 3">
    <location>
        <begin position="604"/>
        <end position="615"/>
    </location>
</feature>
<dbReference type="SUPFAM" id="SSF81296">
    <property type="entry name" value="E set domains"/>
    <property type="match status" value="1"/>
</dbReference>
<dbReference type="InterPro" id="IPR053331">
    <property type="entry name" value="EGF-like_comC"/>
</dbReference>
<dbReference type="RefSeq" id="XP_020431343.1">
    <property type="nucleotide sequence ID" value="XM_020578879.1"/>
</dbReference>
<reference evidence="4 5" key="1">
    <citation type="journal article" date="2011" name="Genome Res.">
        <title>Phylogeny-wide analysis of social amoeba genomes highlights ancient origins for complex intercellular communication.</title>
        <authorList>
            <person name="Heidel A.J."/>
            <person name="Lawal H.M."/>
            <person name="Felder M."/>
            <person name="Schilde C."/>
            <person name="Helps N.R."/>
            <person name="Tunggal B."/>
            <person name="Rivero F."/>
            <person name="John U."/>
            <person name="Schleicher M."/>
            <person name="Eichinger L."/>
            <person name="Platzer M."/>
            <person name="Noegel A.A."/>
            <person name="Schaap P."/>
            <person name="Gloeckner G."/>
        </authorList>
    </citation>
    <scope>NUCLEOTIDE SEQUENCE [LARGE SCALE GENOMIC DNA]</scope>
    <source>
        <strain evidence="5">ATCC 26659 / Pp 5 / PN500</strain>
    </source>
</reference>
<evidence type="ECO:0000256" key="1">
    <source>
        <dbReference type="SAM" id="Phobius"/>
    </source>
</evidence>
<keyword evidence="5" id="KW-1185">Reference proteome</keyword>
<dbReference type="AlphaFoldDB" id="D3BHP5"/>
<accession>D3BHP5</accession>
<dbReference type="PANTHER" id="PTHR24032:SF16">
    <property type="entry name" value="EGF-LIKE DOMAIN-CONTAINING PROTEIN"/>
    <property type="match status" value="1"/>
</dbReference>
<gene>
    <name evidence="4" type="ORF">PPL_08050</name>
</gene>
<dbReference type="Pfam" id="PF22933">
    <property type="entry name" value="ComC_SSD"/>
    <property type="match status" value="1"/>
</dbReference>
<keyword evidence="1" id="KW-1133">Transmembrane helix</keyword>
<dbReference type="PROSITE" id="PS01186">
    <property type="entry name" value="EGF_2"/>
    <property type="match status" value="1"/>
</dbReference>
<name>D3BHP5_HETP5</name>
<keyword evidence="1" id="KW-0812">Transmembrane</keyword>
<evidence type="ECO:0000313" key="5">
    <source>
        <dbReference type="Proteomes" id="UP000001396"/>
    </source>
</evidence>
<protein>
    <recommendedName>
        <fullName evidence="2 3">EGF-like domain-containing protein</fullName>
    </recommendedName>
</protein>
<dbReference type="InterPro" id="IPR014756">
    <property type="entry name" value="Ig_E-set"/>
</dbReference>